<organism evidence="1 2">
    <name type="scientific">Nocardiopsis akebiae</name>
    <dbReference type="NCBI Taxonomy" id="2831968"/>
    <lineage>
        <taxon>Bacteria</taxon>
        <taxon>Bacillati</taxon>
        <taxon>Actinomycetota</taxon>
        <taxon>Actinomycetes</taxon>
        <taxon>Streptosporangiales</taxon>
        <taxon>Nocardiopsidaceae</taxon>
        <taxon>Nocardiopsis</taxon>
    </lineage>
</organism>
<gene>
    <name evidence="1" type="ORF">KGD83_16765</name>
</gene>
<sequence length="243" mass="25857">MSDPARVRAEILDEILLPNVSRGGLDGVVERARALERAREADPWPHYVLGLALGMRYLDGEDPADAEGSCHHLEEAIRLGGSGDPDAATFRQQLAGTLGARWATAFARDPNTDPTELAGALRLAREALGMTDANSPHLPVRLVQVAEFLGQGAEGPDGITEALALTERALAVAHPDDPRRSKFEHTRAQLQLRLAASAESASAAAEAEISATRAGHQAHPYDPSQMGILGTFRSARVLGNGLR</sequence>
<keyword evidence="2" id="KW-1185">Reference proteome</keyword>
<accession>A0ABX8BY86</accession>
<proteinExistence type="predicted"/>
<protein>
    <recommendedName>
        <fullName evidence="3">Tetratricopeptide repeat protein</fullName>
    </recommendedName>
</protein>
<evidence type="ECO:0008006" key="3">
    <source>
        <dbReference type="Google" id="ProtNLM"/>
    </source>
</evidence>
<evidence type="ECO:0000313" key="1">
    <source>
        <dbReference type="EMBL" id="QUX27003.1"/>
    </source>
</evidence>
<reference evidence="2" key="1">
    <citation type="submission" date="2021-05" db="EMBL/GenBank/DDBJ databases">
        <title>Direct Submission.</title>
        <authorList>
            <person name="Li K."/>
            <person name="Gao J."/>
        </authorList>
    </citation>
    <scope>NUCLEOTIDE SEQUENCE [LARGE SCALE GENOMIC DNA]</scope>
    <source>
        <strain evidence="2">HDS12</strain>
    </source>
</reference>
<dbReference type="RefSeq" id="WP_212640090.1">
    <property type="nucleotide sequence ID" value="NZ_CP074132.1"/>
</dbReference>
<name>A0ABX8BY86_9ACTN</name>
<dbReference type="Proteomes" id="UP000678016">
    <property type="component" value="Chromosome"/>
</dbReference>
<evidence type="ECO:0000313" key="2">
    <source>
        <dbReference type="Proteomes" id="UP000678016"/>
    </source>
</evidence>
<dbReference type="EMBL" id="CP074132">
    <property type="protein sequence ID" value="QUX27003.1"/>
    <property type="molecule type" value="Genomic_DNA"/>
</dbReference>